<evidence type="ECO:0000313" key="2">
    <source>
        <dbReference type="EMBL" id="WFB38123.1"/>
    </source>
</evidence>
<dbReference type="Proteomes" id="UP001220228">
    <property type="component" value="Chromosome"/>
</dbReference>
<sequence>MRKIFTLFSLISILFLSGCNSSTSPPSKTSKVIESKSNIMKVVGRDFAGVYVGKGTTKDPTYRYSIHFGQNGQFVQDIIASKGYAGRFTEKGTYTIDRKSKKIVMTIKGVTEERFASDNALTAGEAPTAFYERHDSSSESPLNEAEDHPIDIKIGAEHLIGSVNGVKLYPTKKATVNYTKHYDAEEAKYRKSGGWVSGRTFGTGGILISFKAGKFIFQFATLEDPIHTVTSAEGTYTLSSSGRKISLIFSSFTPLYKGPKAEYYQYTTIARSPFENIKTANLTVISENELRSDAIGSIEPLSLGSEDAGDHYPSLMNQWSVTNTKDKMRKVQNLGVTDIFPTEDDFAKWVISAATESDGSDIELTGKGTDVTEDDERVDATFKYEASYLRAGAAVPGIVGITADGRLYAYIILTKGRYMQPSQFWQDKYEAYRDLKMDN</sequence>
<keyword evidence="1" id="KW-0732">Signal</keyword>
<accession>A0ABY8DT16</accession>
<reference evidence="2 3" key="1">
    <citation type="submission" date="2023-03" db="EMBL/GenBank/DDBJ databases">
        <authorList>
            <person name="Ruckert-Reed C."/>
        </authorList>
    </citation>
    <scope>NUCLEOTIDE SEQUENCE [LARGE SCALE GENOMIC DNA]</scope>
    <source>
        <strain evidence="2 3">DSM 115425</strain>
    </source>
</reference>
<organism evidence="2 3">
    <name type="scientific">Lacticaseibacillus huelsenbergensis</name>
    <dbReference type="NCBI Taxonomy" id="3035291"/>
    <lineage>
        <taxon>Bacteria</taxon>
        <taxon>Bacillati</taxon>
        <taxon>Bacillota</taxon>
        <taxon>Bacilli</taxon>
        <taxon>Lactobacillales</taxon>
        <taxon>Lactobacillaceae</taxon>
        <taxon>Lacticaseibacillus</taxon>
    </lineage>
</organism>
<feature type="signal peptide" evidence="1">
    <location>
        <begin position="1"/>
        <end position="21"/>
    </location>
</feature>
<keyword evidence="3" id="KW-1185">Reference proteome</keyword>
<dbReference type="EMBL" id="CP120687">
    <property type="protein sequence ID" value="WFB38123.1"/>
    <property type="molecule type" value="Genomic_DNA"/>
</dbReference>
<proteinExistence type="predicted"/>
<dbReference type="RefSeq" id="WP_049169699.1">
    <property type="nucleotide sequence ID" value="NZ_CP120687.1"/>
</dbReference>
<protein>
    <recommendedName>
        <fullName evidence="4">Lipoprotein</fullName>
    </recommendedName>
</protein>
<feature type="chain" id="PRO_5047273762" description="Lipoprotein" evidence="1">
    <location>
        <begin position="22"/>
        <end position="439"/>
    </location>
</feature>
<evidence type="ECO:0008006" key="4">
    <source>
        <dbReference type="Google" id="ProtNLM"/>
    </source>
</evidence>
<evidence type="ECO:0000256" key="1">
    <source>
        <dbReference type="SAM" id="SignalP"/>
    </source>
</evidence>
<evidence type="ECO:0000313" key="3">
    <source>
        <dbReference type="Proteomes" id="UP001220228"/>
    </source>
</evidence>
<dbReference type="PROSITE" id="PS51257">
    <property type="entry name" value="PROKAR_LIPOPROTEIN"/>
    <property type="match status" value="1"/>
</dbReference>
<name>A0ABY8DT16_9LACO</name>
<gene>
    <name evidence="2" type="ORF">LHUE1_001585</name>
</gene>